<organism evidence="2 3">
    <name type="scientific">Mucuna pruriens</name>
    <name type="common">Velvet bean</name>
    <name type="synonym">Dolichos pruriens</name>
    <dbReference type="NCBI Taxonomy" id="157652"/>
    <lineage>
        <taxon>Eukaryota</taxon>
        <taxon>Viridiplantae</taxon>
        <taxon>Streptophyta</taxon>
        <taxon>Embryophyta</taxon>
        <taxon>Tracheophyta</taxon>
        <taxon>Spermatophyta</taxon>
        <taxon>Magnoliopsida</taxon>
        <taxon>eudicotyledons</taxon>
        <taxon>Gunneridae</taxon>
        <taxon>Pentapetalae</taxon>
        <taxon>rosids</taxon>
        <taxon>fabids</taxon>
        <taxon>Fabales</taxon>
        <taxon>Fabaceae</taxon>
        <taxon>Papilionoideae</taxon>
        <taxon>50 kb inversion clade</taxon>
        <taxon>NPAAA clade</taxon>
        <taxon>indigoferoid/millettioid clade</taxon>
        <taxon>Phaseoleae</taxon>
        <taxon>Mucuna</taxon>
    </lineage>
</organism>
<dbReference type="OrthoDB" id="1426925at2759"/>
<dbReference type="AlphaFoldDB" id="A0A371I8L9"/>
<protein>
    <submittedName>
        <fullName evidence="2">Uncharacterized protein</fullName>
    </submittedName>
</protein>
<reference evidence="2" key="1">
    <citation type="submission" date="2018-05" db="EMBL/GenBank/DDBJ databases">
        <title>Draft genome of Mucuna pruriens seed.</title>
        <authorList>
            <person name="Nnadi N.E."/>
            <person name="Vos R."/>
            <person name="Hasami M.H."/>
            <person name="Devisetty U.K."/>
            <person name="Aguiy J.C."/>
        </authorList>
    </citation>
    <scope>NUCLEOTIDE SEQUENCE [LARGE SCALE GENOMIC DNA]</scope>
    <source>
        <strain evidence="2">JCA_2017</strain>
    </source>
</reference>
<name>A0A371I8L9_MUCPR</name>
<accession>A0A371I8L9</accession>
<feature type="compositionally biased region" description="Polar residues" evidence="1">
    <location>
        <begin position="1"/>
        <end position="14"/>
    </location>
</feature>
<sequence>MTNFALNSSAQAPTTRLPDQRTRCSLSEGNKQAFKAHVPCSQGTPCSTTHLRRRDNGDPLPKGWRGMHLDKYDCTINLEEHIANYLTQANLFSNEDDTSVKIRNLNPEVILHSIIMVLKRGSFSDNLCKFPLKDMDDDLRTRASAYI</sequence>
<dbReference type="EMBL" id="QJKJ01000645">
    <property type="protein sequence ID" value="RDY11393.1"/>
    <property type="molecule type" value="Genomic_DNA"/>
</dbReference>
<gene>
    <name evidence="2" type="ORF">CR513_03950</name>
</gene>
<keyword evidence="3" id="KW-1185">Reference proteome</keyword>
<comment type="caution">
    <text evidence="2">The sequence shown here is derived from an EMBL/GenBank/DDBJ whole genome shotgun (WGS) entry which is preliminary data.</text>
</comment>
<feature type="region of interest" description="Disordered" evidence="1">
    <location>
        <begin position="41"/>
        <end position="62"/>
    </location>
</feature>
<dbReference type="Proteomes" id="UP000257109">
    <property type="component" value="Unassembled WGS sequence"/>
</dbReference>
<feature type="region of interest" description="Disordered" evidence="1">
    <location>
        <begin position="1"/>
        <end position="23"/>
    </location>
</feature>
<evidence type="ECO:0000313" key="3">
    <source>
        <dbReference type="Proteomes" id="UP000257109"/>
    </source>
</evidence>
<feature type="non-terminal residue" evidence="2">
    <location>
        <position position="1"/>
    </location>
</feature>
<evidence type="ECO:0000256" key="1">
    <source>
        <dbReference type="SAM" id="MobiDB-lite"/>
    </source>
</evidence>
<proteinExistence type="predicted"/>
<evidence type="ECO:0000313" key="2">
    <source>
        <dbReference type="EMBL" id="RDY11393.1"/>
    </source>
</evidence>